<dbReference type="RefSeq" id="WP_184200478.1">
    <property type="nucleotide sequence ID" value="NZ_JACIIV010000018.1"/>
</dbReference>
<dbReference type="SMART" id="SM00530">
    <property type="entry name" value="HTH_XRE"/>
    <property type="match status" value="1"/>
</dbReference>
<gene>
    <name evidence="2" type="ORF">FHS79_002516</name>
</gene>
<protein>
    <submittedName>
        <fullName evidence="2">Transcriptional regulator with XRE-family HTH domain</fullName>
    </submittedName>
</protein>
<dbReference type="PROSITE" id="PS50943">
    <property type="entry name" value="HTH_CROC1"/>
    <property type="match status" value="1"/>
</dbReference>
<sequence length="76" mass="8304">MSIQLSDLVRSWRKRLSLKQEDAAARLGITQSSLSRIETGQQFPDRETARLFVEAGALTAEQLGQAMVATPTTEAA</sequence>
<dbReference type="CDD" id="cd00093">
    <property type="entry name" value="HTH_XRE"/>
    <property type="match status" value="1"/>
</dbReference>
<proteinExistence type="predicted"/>
<keyword evidence="3" id="KW-1185">Reference proteome</keyword>
<evidence type="ECO:0000259" key="1">
    <source>
        <dbReference type="PROSITE" id="PS50943"/>
    </source>
</evidence>
<comment type="caution">
    <text evidence="2">The sequence shown here is derived from an EMBL/GenBank/DDBJ whole genome shotgun (WGS) entry which is preliminary data.</text>
</comment>
<dbReference type="InterPro" id="IPR010982">
    <property type="entry name" value="Lambda_DNA-bd_dom_sf"/>
</dbReference>
<feature type="domain" description="HTH cro/C1-type" evidence="1">
    <location>
        <begin position="9"/>
        <end position="63"/>
    </location>
</feature>
<dbReference type="SUPFAM" id="SSF47413">
    <property type="entry name" value="lambda repressor-like DNA-binding domains"/>
    <property type="match status" value="1"/>
</dbReference>
<dbReference type="Proteomes" id="UP000538147">
    <property type="component" value="Unassembled WGS sequence"/>
</dbReference>
<dbReference type="InterPro" id="IPR001387">
    <property type="entry name" value="Cro/C1-type_HTH"/>
</dbReference>
<dbReference type="Pfam" id="PF13560">
    <property type="entry name" value="HTH_31"/>
    <property type="match status" value="1"/>
</dbReference>
<dbReference type="EMBL" id="JACIIV010000018">
    <property type="protein sequence ID" value="MBB6228331.1"/>
    <property type="molecule type" value="Genomic_DNA"/>
</dbReference>
<dbReference type="AlphaFoldDB" id="A0A841L9M3"/>
<evidence type="ECO:0000313" key="3">
    <source>
        <dbReference type="Proteomes" id="UP000538147"/>
    </source>
</evidence>
<evidence type="ECO:0000313" key="2">
    <source>
        <dbReference type="EMBL" id="MBB6228331.1"/>
    </source>
</evidence>
<accession>A0A841L9M3</accession>
<dbReference type="Gene3D" id="1.10.260.40">
    <property type="entry name" value="lambda repressor-like DNA-binding domains"/>
    <property type="match status" value="1"/>
</dbReference>
<name>A0A841L9M3_9SPHN</name>
<dbReference type="GO" id="GO:0003677">
    <property type="term" value="F:DNA binding"/>
    <property type="evidence" value="ECO:0007669"/>
    <property type="project" value="InterPro"/>
</dbReference>
<organism evidence="2 3">
    <name type="scientific">Polymorphobacter multimanifer</name>
    <dbReference type="NCBI Taxonomy" id="1070431"/>
    <lineage>
        <taxon>Bacteria</taxon>
        <taxon>Pseudomonadati</taxon>
        <taxon>Pseudomonadota</taxon>
        <taxon>Alphaproteobacteria</taxon>
        <taxon>Sphingomonadales</taxon>
        <taxon>Sphingosinicellaceae</taxon>
        <taxon>Polymorphobacter</taxon>
    </lineage>
</organism>
<reference evidence="2 3" key="1">
    <citation type="submission" date="2020-08" db="EMBL/GenBank/DDBJ databases">
        <title>Genomic Encyclopedia of Type Strains, Phase IV (KMG-IV): sequencing the most valuable type-strain genomes for metagenomic binning, comparative biology and taxonomic classification.</title>
        <authorList>
            <person name="Goeker M."/>
        </authorList>
    </citation>
    <scope>NUCLEOTIDE SEQUENCE [LARGE SCALE GENOMIC DNA]</scope>
    <source>
        <strain evidence="2 3">DSM 102189</strain>
    </source>
</reference>